<dbReference type="InterPro" id="IPR036168">
    <property type="entry name" value="AP2_Mu_C_sf"/>
</dbReference>
<dbReference type="AlphaFoldDB" id="A0A8J8NZV6"/>
<evidence type="ECO:0000313" key="8">
    <source>
        <dbReference type="EMBL" id="TNV84462.1"/>
    </source>
</evidence>
<dbReference type="Proteomes" id="UP000785679">
    <property type="component" value="Unassembled WGS sequence"/>
</dbReference>
<feature type="domain" description="MHD" evidence="7">
    <location>
        <begin position="654"/>
        <end position="910"/>
    </location>
</feature>
<evidence type="ECO:0000256" key="2">
    <source>
        <dbReference type="ARBA" id="ARBA00022448"/>
    </source>
</evidence>
<dbReference type="Pfam" id="PF00928">
    <property type="entry name" value="Adap_comp_sub"/>
    <property type="match status" value="1"/>
</dbReference>
<dbReference type="GO" id="GO:0012505">
    <property type="term" value="C:endomembrane system"/>
    <property type="evidence" value="ECO:0007669"/>
    <property type="project" value="UniProtKB-SubCell"/>
</dbReference>
<dbReference type="GO" id="GO:0006886">
    <property type="term" value="P:intracellular protein transport"/>
    <property type="evidence" value="ECO:0007669"/>
    <property type="project" value="InterPro"/>
</dbReference>
<evidence type="ECO:0000259" key="7">
    <source>
        <dbReference type="PROSITE" id="PS51072"/>
    </source>
</evidence>
<keyword evidence="6" id="KW-1133">Transmembrane helix</keyword>
<keyword evidence="6" id="KW-0812">Transmembrane</keyword>
<dbReference type="InterPro" id="IPR050431">
    <property type="entry name" value="Adaptor_comp_med_subunit"/>
</dbReference>
<dbReference type="Gene3D" id="2.60.40.1170">
    <property type="entry name" value="Mu homology domain, subdomain B"/>
    <property type="match status" value="2"/>
</dbReference>
<sequence length="911" mass="104552">MRVKSYSANVRTRRSLVPEPFAELSLLIKWRVNDPCVHLLYLYLTSRVVRYVKLQCERPQLLELYFINQYIMVIRETDLKGTRLLALEIVDCPDYFALLQVTVCIAILQLFLLLGGGIGEPRGRYFIEGFHIVDVFEAEHGLFLLEVCEVDLVDLHRELERKAHPFGPLGFWQSVFHFQGKLKLFDTMPGGERGIQFDGEHLKVAIQLVLQGYALPQLWEDREHFHMDKLLLINRFFQLAYLHLLPLQRTRTIARIASSECALYCLSKLLFIAHLKLLIELQPQVDSIVHIVLNEQHATDLDVYGKATHIENCINLLIDLHEYIIGVILNALFALFLTDRVSDSNLIQLQLGKHLVHIAHIGFFYLRMHELPEHLRLGDLWMPIINELIYELIYHNEVSPEHFLLKPPAEIVYHRCDLIQQFQCECRFHLPILGGEHEEQLVALYERELHALLFKERRAELRVVFIVVIGDAYFREEELLGSCVFAHVQVHPEFLVYDGVPTHGDDKELRYHFINYQFIRVNNQICCLNSSSCPRVATPLSPGISALTSGGKLVRYSSERLNSGRETHPHASTSMGLTTSTQRSSGSTSWQPLRPTCHPLTQWTSSIINEPILIQQKQPGKTSSFTPSIFSSNTISSTAIQRPLSQITDKKNMKNEIFVDIFEKLSVLFNSNGYVINSSIDGVIQMKSYLQGNPELRLVLNDDLAIGRGSQGSVVLDDCNFHECVDLRDFEAMKTLIINPPDGEFLVMNYRINGDYQTPFRIYPFIDEVSQYKLQFTLKVRATFPADHFATSVLVKFPVPKQTSGVSFEIPKGIQGQISEYKPSEQIAEWNIKKFQGGLEHTLIVKITLKNPTATECRKEIGPISVNFEIPMYNVSNLQVKYLKIASTAKNYNPYRWVRYVTQSSSYVCRT</sequence>
<feature type="transmembrane region" description="Helical" evidence="6">
    <location>
        <begin position="95"/>
        <end position="114"/>
    </location>
</feature>
<dbReference type="PROSITE" id="PS51072">
    <property type="entry name" value="MHD"/>
    <property type="match status" value="1"/>
</dbReference>
<protein>
    <recommendedName>
        <fullName evidence="7">MHD domain-containing protein</fullName>
    </recommendedName>
</protein>
<dbReference type="CDD" id="cd09253">
    <property type="entry name" value="AP-4_Mu4_Cterm"/>
    <property type="match status" value="1"/>
</dbReference>
<dbReference type="GO" id="GO:0016192">
    <property type="term" value="P:vesicle-mediated transport"/>
    <property type="evidence" value="ECO:0007669"/>
    <property type="project" value="InterPro"/>
</dbReference>
<keyword evidence="3" id="KW-0653">Protein transport</keyword>
<comment type="subcellular location">
    <subcellularLocation>
        <location evidence="1">Endomembrane system</location>
    </subcellularLocation>
</comment>
<dbReference type="PANTHER" id="PTHR10529">
    <property type="entry name" value="AP COMPLEX SUBUNIT MU"/>
    <property type="match status" value="1"/>
</dbReference>
<evidence type="ECO:0000256" key="5">
    <source>
        <dbReference type="SAM" id="MobiDB-lite"/>
    </source>
</evidence>
<evidence type="ECO:0000256" key="4">
    <source>
        <dbReference type="ARBA" id="ARBA00023136"/>
    </source>
</evidence>
<name>A0A8J8NZV6_HALGN</name>
<keyword evidence="9" id="KW-1185">Reference proteome</keyword>
<feature type="compositionally biased region" description="Low complexity" evidence="5">
    <location>
        <begin position="578"/>
        <end position="589"/>
    </location>
</feature>
<dbReference type="SUPFAM" id="SSF49447">
    <property type="entry name" value="Second domain of Mu2 adaptin subunit (ap50) of ap2 adaptor"/>
    <property type="match status" value="1"/>
</dbReference>
<reference evidence="8" key="1">
    <citation type="submission" date="2019-06" db="EMBL/GenBank/DDBJ databases">
        <authorList>
            <person name="Zheng W."/>
        </authorList>
    </citation>
    <scope>NUCLEOTIDE SEQUENCE</scope>
    <source>
        <strain evidence="8">QDHG01</strain>
    </source>
</reference>
<evidence type="ECO:0000256" key="6">
    <source>
        <dbReference type="SAM" id="Phobius"/>
    </source>
</evidence>
<comment type="caution">
    <text evidence="8">The sequence shown here is derived from an EMBL/GenBank/DDBJ whole genome shotgun (WGS) entry which is preliminary data.</text>
</comment>
<dbReference type="OrthoDB" id="10259133at2759"/>
<evidence type="ECO:0000256" key="1">
    <source>
        <dbReference type="ARBA" id="ARBA00004308"/>
    </source>
</evidence>
<organism evidence="8 9">
    <name type="scientific">Halteria grandinella</name>
    <dbReference type="NCBI Taxonomy" id="5974"/>
    <lineage>
        <taxon>Eukaryota</taxon>
        <taxon>Sar</taxon>
        <taxon>Alveolata</taxon>
        <taxon>Ciliophora</taxon>
        <taxon>Intramacronucleata</taxon>
        <taxon>Spirotrichea</taxon>
        <taxon>Stichotrichia</taxon>
        <taxon>Sporadotrichida</taxon>
        <taxon>Halteriidae</taxon>
        <taxon>Halteria</taxon>
    </lineage>
</organism>
<keyword evidence="2" id="KW-0813">Transport</keyword>
<evidence type="ECO:0000256" key="3">
    <source>
        <dbReference type="ARBA" id="ARBA00022927"/>
    </source>
</evidence>
<proteinExistence type="predicted"/>
<keyword evidence="4 6" id="KW-0472">Membrane</keyword>
<accession>A0A8J8NZV6</accession>
<dbReference type="InterPro" id="IPR001392">
    <property type="entry name" value="Clathrin_mu"/>
</dbReference>
<evidence type="ECO:0000313" key="9">
    <source>
        <dbReference type="Proteomes" id="UP000785679"/>
    </source>
</evidence>
<dbReference type="EMBL" id="RRYP01002743">
    <property type="protein sequence ID" value="TNV84462.1"/>
    <property type="molecule type" value="Genomic_DNA"/>
</dbReference>
<dbReference type="PRINTS" id="PR00314">
    <property type="entry name" value="CLATHRINADPT"/>
</dbReference>
<dbReference type="GO" id="GO:0030131">
    <property type="term" value="C:clathrin adaptor complex"/>
    <property type="evidence" value="ECO:0007669"/>
    <property type="project" value="InterPro"/>
</dbReference>
<gene>
    <name evidence="8" type="ORF">FGO68_gene14229</name>
</gene>
<feature type="region of interest" description="Disordered" evidence="5">
    <location>
        <begin position="560"/>
        <end position="591"/>
    </location>
</feature>
<dbReference type="InterPro" id="IPR028565">
    <property type="entry name" value="MHD"/>
</dbReference>